<dbReference type="RefSeq" id="XP_013596954.1">
    <property type="nucleotide sequence ID" value="XM_013741500.1"/>
</dbReference>
<dbReference type="KEGG" id="boe:106305129"/>
<dbReference type="GeneID" id="106305129"/>
<reference evidence="5" key="2">
    <citation type="submission" date="2015-03" db="UniProtKB">
        <authorList>
            <consortium name="EnsemblPlants"/>
        </authorList>
    </citation>
    <scope>IDENTIFICATION</scope>
</reference>
<keyword evidence="6" id="KW-1185">Reference proteome</keyword>
<accession>A0A0D3DGD7</accession>
<sequence>MAASLFFMPTDQNPNEFLRNTYHVNDSSEIPTEPPQNIHGRIPGSETGNQKPKKQVLRGMGVARLERLRIEEERKNMILAQGGRGASPNATRSPDPGVVLQGFPSYGTGGPNMSVGGYTRNGSGQIPVYSPWGVVGTSTHELSSIPTPQVYNPSNIHCDACFKRQRINEEVRANGGGFPQYTMVPHFLPPDQRSQGFLYDHRITRYSASPSASTNQGSMEELGSGSPRNGTRDVKEYQFFPGSDGNKSVSSVSTSVGDCSPDTSTIDLSLKL</sequence>
<dbReference type="AlphaFoldDB" id="A0A0D3DGD7"/>
<feature type="compositionally biased region" description="Polar residues" evidence="4">
    <location>
        <begin position="245"/>
        <end position="272"/>
    </location>
</feature>
<reference evidence="5 6" key="1">
    <citation type="journal article" date="2014" name="Genome Biol.">
        <title>Transcriptome and methylome profiling reveals relics of genome dominance in the mesopolyploid Brassica oleracea.</title>
        <authorList>
            <person name="Parkin I.A."/>
            <person name="Koh C."/>
            <person name="Tang H."/>
            <person name="Robinson S.J."/>
            <person name="Kagale S."/>
            <person name="Clarke W.E."/>
            <person name="Town C.D."/>
            <person name="Nixon J."/>
            <person name="Krishnakumar V."/>
            <person name="Bidwell S.L."/>
            <person name="Denoeud F."/>
            <person name="Belcram H."/>
            <person name="Links M.G."/>
            <person name="Just J."/>
            <person name="Clarke C."/>
            <person name="Bender T."/>
            <person name="Huebert T."/>
            <person name="Mason A.S."/>
            <person name="Pires J.C."/>
            <person name="Barker G."/>
            <person name="Moore J."/>
            <person name="Walley P.G."/>
            <person name="Manoli S."/>
            <person name="Batley J."/>
            <person name="Edwards D."/>
            <person name="Nelson M.N."/>
            <person name="Wang X."/>
            <person name="Paterson A.H."/>
            <person name="King G."/>
            <person name="Bancroft I."/>
            <person name="Chalhoub B."/>
            <person name="Sharpe A.G."/>
        </authorList>
    </citation>
    <scope>NUCLEOTIDE SEQUENCE</scope>
    <source>
        <strain evidence="5 6">cv. TO1000</strain>
    </source>
</reference>
<feature type="region of interest" description="Disordered" evidence="4">
    <location>
        <begin position="27"/>
        <end position="53"/>
    </location>
</feature>
<name>A0A0D3DGD7_BRAOL</name>
<keyword evidence="1" id="KW-0678">Repressor</keyword>
<dbReference type="STRING" id="109376.A0A0D3DGD7"/>
<proteinExistence type="predicted"/>
<evidence type="ECO:0000256" key="2">
    <source>
        <dbReference type="ARBA" id="ARBA00023015"/>
    </source>
</evidence>
<dbReference type="PANTHER" id="PTHR33388:SF20">
    <property type="entry name" value="(RAPE) HYPOTHETICAL PROTEIN"/>
    <property type="match status" value="1"/>
</dbReference>
<keyword evidence="2" id="KW-0805">Transcription regulation</keyword>
<dbReference type="InterPro" id="IPR040356">
    <property type="entry name" value="SPEAR"/>
</dbReference>
<dbReference type="GO" id="GO:0003700">
    <property type="term" value="F:DNA-binding transcription factor activity"/>
    <property type="evidence" value="ECO:0007669"/>
    <property type="project" value="InterPro"/>
</dbReference>
<dbReference type="PANTHER" id="PTHR33388">
    <property type="entry name" value="OS01G0212500 PROTEIN"/>
    <property type="match status" value="1"/>
</dbReference>
<dbReference type="Proteomes" id="UP000032141">
    <property type="component" value="Chromosome C7"/>
</dbReference>
<evidence type="ECO:0000256" key="3">
    <source>
        <dbReference type="ARBA" id="ARBA00023163"/>
    </source>
</evidence>
<dbReference type="InterPro" id="IPR014855">
    <property type="entry name" value="NOZZLE"/>
</dbReference>
<feature type="region of interest" description="Disordered" evidence="4">
    <location>
        <begin position="208"/>
        <end position="272"/>
    </location>
</feature>
<dbReference type="OMA" id="FLRNTYH"/>
<organism evidence="5 6">
    <name type="scientific">Brassica oleracea var. oleracea</name>
    <dbReference type="NCBI Taxonomy" id="109376"/>
    <lineage>
        <taxon>Eukaryota</taxon>
        <taxon>Viridiplantae</taxon>
        <taxon>Streptophyta</taxon>
        <taxon>Embryophyta</taxon>
        <taxon>Tracheophyta</taxon>
        <taxon>Spermatophyta</taxon>
        <taxon>Magnoliopsida</taxon>
        <taxon>eudicotyledons</taxon>
        <taxon>Gunneridae</taxon>
        <taxon>Pentapetalae</taxon>
        <taxon>rosids</taxon>
        <taxon>malvids</taxon>
        <taxon>Brassicales</taxon>
        <taxon>Brassicaceae</taxon>
        <taxon>Brassiceae</taxon>
        <taxon>Brassica</taxon>
    </lineage>
</organism>
<keyword evidence="3" id="KW-0804">Transcription</keyword>
<evidence type="ECO:0000313" key="6">
    <source>
        <dbReference type="Proteomes" id="UP000032141"/>
    </source>
</evidence>
<evidence type="ECO:0000256" key="1">
    <source>
        <dbReference type="ARBA" id="ARBA00022491"/>
    </source>
</evidence>
<dbReference type="Gramene" id="Bo7g111360.1">
    <property type="protein sequence ID" value="Bo7g111360.1"/>
    <property type="gene ID" value="Bo7g111360"/>
</dbReference>
<protein>
    <submittedName>
        <fullName evidence="5">Uncharacterized protein</fullName>
    </submittedName>
</protein>
<dbReference type="Pfam" id="PF08744">
    <property type="entry name" value="NOZZLE"/>
    <property type="match status" value="1"/>
</dbReference>
<dbReference type="EnsemblPlants" id="Bo7g111360.1">
    <property type="protein sequence ID" value="Bo7g111360.1"/>
    <property type="gene ID" value="Bo7g111360"/>
</dbReference>
<dbReference type="HOGENOM" id="CLU_881132_0_0_1"/>
<evidence type="ECO:0000313" key="5">
    <source>
        <dbReference type="EnsemblPlants" id="Bo7g111360.1"/>
    </source>
</evidence>
<dbReference type="eggNOG" id="ENOG502R7KG">
    <property type="taxonomic scope" value="Eukaryota"/>
</dbReference>
<dbReference type="OrthoDB" id="1917522at2759"/>
<feature type="compositionally biased region" description="Polar residues" evidence="4">
    <location>
        <begin position="208"/>
        <end position="218"/>
    </location>
</feature>
<evidence type="ECO:0000256" key="4">
    <source>
        <dbReference type="SAM" id="MobiDB-lite"/>
    </source>
</evidence>